<dbReference type="InterPro" id="IPR008803">
    <property type="entry name" value="RHD3/Sey1"/>
</dbReference>
<protein>
    <submittedName>
        <fullName evidence="1">Uncharacterized protein</fullName>
    </submittedName>
</protein>
<dbReference type="AlphaFoldDB" id="A0A444ZDJ0"/>
<dbReference type="GO" id="GO:0003924">
    <property type="term" value="F:GTPase activity"/>
    <property type="evidence" value="ECO:0007669"/>
    <property type="project" value="TreeGrafter"/>
</dbReference>
<comment type="caution">
    <text evidence="1">The sequence shown here is derived from an EMBL/GenBank/DDBJ whole genome shotgun (WGS) entry which is preliminary data.</text>
</comment>
<evidence type="ECO:0000313" key="1">
    <source>
        <dbReference type="EMBL" id="RYR12260.1"/>
    </source>
</evidence>
<proteinExistence type="predicted"/>
<sequence length="122" mass="13286">MLDPLVSLLSSLFIQIKPQTTLLRVSCSFSFSLGRHTESQNHLSRSEFFVFILSPTFISHPMDAATDDCCSTQLIDGDGGFNVSGLDHFIRNVKLAACGLSYAVVAIMGPQSSDLKQLRAFG</sequence>
<dbReference type="PANTHER" id="PTHR45923">
    <property type="entry name" value="PROTEIN SEY1"/>
    <property type="match status" value="1"/>
</dbReference>
<dbReference type="GO" id="GO:0016320">
    <property type="term" value="P:endoplasmic reticulum membrane fusion"/>
    <property type="evidence" value="ECO:0007669"/>
    <property type="project" value="TreeGrafter"/>
</dbReference>
<evidence type="ECO:0000313" key="2">
    <source>
        <dbReference type="Proteomes" id="UP000289738"/>
    </source>
</evidence>
<accession>A0A444ZDJ0</accession>
<reference evidence="1 2" key="1">
    <citation type="submission" date="2019-01" db="EMBL/GenBank/DDBJ databases">
        <title>Sequencing of cultivated peanut Arachis hypogaea provides insights into genome evolution and oil improvement.</title>
        <authorList>
            <person name="Chen X."/>
        </authorList>
    </citation>
    <scope>NUCLEOTIDE SEQUENCE [LARGE SCALE GENOMIC DNA]</scope>
    <source>
        <strain evidence="2">cv. Fuhuasheng</strain>
        <tissue evidence="1">Leaves</tissue>
    </source>
</reference>
<name>A0A444ZDJ0_ARAHY</name>
<gene>
    <name evidence="1" type="ORF">Ahy_B04g069788</name>
</gene>
<organism evidence="1 2">
    <name type="scientific">Arachis hypogaea</name>
    <name type="common">Peanut</name>
    <dbReference type="NCBI Taxonomy" id="3818"/>
    <lineage>
        <taxon>Eukaryota</taxon>
        <taxon>Viridiplantae</taxon>
        <taxon>Streptophyta</taxon>
        <taxon>Embryophyta</taxon>
        <taxon>Tracheophyta</taxon>
        <taxon>Spermatophyta</taxon>
        <taxon>Magnoliopsida</taxon>
        <taxon>eudicotyledons</taxon>
        <taxon>Gunneridae</taxon>
        <taxon>Pentapetalae</taxon>
        <taxon>rosids</taxon>
        <taxon>fabids</taxon>
        <taxon>Fabales</taxon>
        <taxon>Fabaceae</taxon>
        <taxon>Papilionoideae</taxon>
        <taxon>50 kb inversion clade</taxon>
        <taxon>dalbergioids sensu lato</taxon>
        <taxon>Dalbergieae</taxon>
        <taxon>Pterocarpus clade</taxon>
        <taxon>Arachis</taxon>
    </lineage>
</organism>
<dbReference type="PANTHER" id="PTHR45923:SF20">
    <property type="entry name" value="PROTEIN ROOT HAIR DEFECTIVE 3 HOMOLOG 2"/>
    <property type="match status" value="1"/>
</dbReference>
<dbReference type="Proteomes" id="UP000289738">
    <property type="component" value="Chromosome B04"/>
</dbReference>
<keyword evidence="2" id="KW-1185">Reference proteome</keyword>
<dbReference type="EMBL" id="SDMP01000014">
    <property type="protein sequence ID" value="RYR12260.1"/>
    <property type="molecule type" value="Genomic_DNA"/>
</dbReference>
<dbReference type="GO" id="GO:0005783">
    <property type="term" value="C:endoplasmic reticulum"/>
    <property type="evidence" value="ECO:0007669"/>
    <property type="project" value="TreeGrafter"/>
</dbReference>